<evidence type="ECO:0000259" key="7">
    <source>
        <dbReference type="PROSITE" id="PS50893"/>
    </source>
</evidence>
<feature type="domain" description="ABC transmembrane type-1" evidence="8">
    <location>
        <begin position="441"/>
        <end position="605"/>
    </location>
</feature>
<dbReference type="GO" id="GO:0015421">
    <property type="term" value="F:ABC-type oligopeptide transporter activity"/>
    <property type="evidence" value="ECO:0007669"/>
    <property type="project" value="TreeGrafter"/>
</dbReference>
<feature type="domain" description="ABC transporter" evidence="7">
    <location>
        <begin position="715"/>
        <end position="947"/>
    </location>
</feature>
<dbReference type="InterPro" id="IPR027417">
    <property type="entry name" value="P-loop_NTPase"/>
</dbReference>
<comment type="caution">
    <text evidence="9">The sequence shown here is derived from an EMBL/GenBank/DDBJ whole genome shotgun (WGS) entry which is preliminary data.</text>
</comment>
<dbReference type="Proteomes" id="UP000604046">
    <property type="component" value="Unassembled WGS sequence"/>
</dbReference>
<dbReference type="GO" id="GO:0016020">
    <property type="term" value="C:membrane"/>
    <property type="evidence" value="ECO:0007669"/>
    <property type="project" value="UniProtKB-SubCell"/>
</dbReference>
<dbReference type="Pfam" id="PF13563">
    <property type="entry name" value="2_5_RNA_ligase2"/>
    <property type="match status" value="1"/>
</dbReference>
<evidence type="ECO:0000256" key="1">
    <source>
        <dbReference type="ARBA" id="ARBA00004141"/>
    </source>
</evidence>
<dbReference type="GO" id="GO:0005524">
    <property type="term" value="F:ATP binding"/>
    <property type="evidence" value="ECO:0007669"/>
    <property type="project" value="UniProtKB-KW"/>
</dbReference>
<dbReference type="PROSITE" id="PS50893">
    <property type="entry name" value="ABC_TRANSPORTER_2"/>
    <property type="match status" value="1"/>
</dbReference>
<reference evidence="9" key="1">
    <citation type="submission" date="2021-02" db="EMBL/GenBank/DDBJ databases">
        <authorList>
            <person name="Dougan E. K."/>
            <person name="Rhodes N."/>
            <person name="Thang M."/>
            <person name="Chan C."/>
        </authorList>
    </citation>
    <scope>NUCLEOTIDE SEQUENCE</scope>
</reference>
<evidence type="ECO:0000256" key="4">
    <source>
        <dbReference type="ARBA" id="ARBA00022840"/>
    </source>
</evidence>
<proteinExistence type="predicted"/>
<dbReference type="SUPFAM" id="SSF90123">
    <property type="entry name" value="ABC transporter transmembrane region"/>
    <property type="match status" value="1"/>
</dbReference>
<dbReference type="SUPFAM" id="SSF52540">
    <property type="entry name" value="P-loop containing nucleoside triphosphate hydrolases"/>
    <property type="match status" value="1"/>
</dbReference>
<keyword evidence="3" id="KW-0547">Nucleotide-binding</keyword>
<dbReference type="InterPro" id="IPR003593">
    <property type="entry name" value="AAA+_ATPase"/>
</dbReference>
<dbReference type="InterPro" id="IPR036640">
    <property type="entry name" value="ABC1_TM_sf"/>
</dbReference>
<dbReference type="InterPro" id="IPR003439">
    <property type="entry name" value="ABC_transporter-like_ATP-bd"/>
</dbReference>
<name>A0A812PFP3_9DINO</name>
<keyword evidence="4" id="KW-0067">ATP-binding</keyword>
<dbReference type="InterPro" id="IPR009097">
    <property type="entry name" value="Cyclic_Pdiesterase"/>
</dbReference>
<dbReference type="Pfam" id="PF00664">
    <property type="entry name" value="ABC_membrane"/>
    <property type="match status" value="1"/>
</dbReference>
<evidence type="ECO:0000313" key="9">
    <source>
        <dbReference type="EMBL" id="CAE7352197.1"/>
    </source>
</evidence>
<keyword evidence="6" id="KW-0472">Membrane</keyword>
<dbReference type="InterPro" id="IPR011527">
    <property type="entry name" value="ABC1_TM_dom"/>
</dbReference>
<comment type="subcellular location">
    <subcellularLocation>
        <location evidence="1">Membrane</location>
        <topology evidence="1">Multi-pass membrane protein</topology>
    </subcellularLocation>
</comment>
<evidence type="ECO:0000256" key="3">
    <source>
        <dbReference type="ARBA" id="ARBA00022741"/>
    </source>
</evidence>
<dbReference type="EMBL" id="CAJNDS010002150">
    <property type="protein sequence ID" value="CAE7352197.1"/>
    <property type="molecule type" value="Genomic_DNA"/>
</dbReference>
<dbReference type="Gene3D" id="3.40.50.300">
    <property type="entry name" value="P-loop containing nucleotide triphosphate hydrolases"/>
    <property type="match status" value="1"/>
</dbReference>
<accession>A0A812PFP3</accession>
<dbReference type="FunFam" id="3.40.50.300:FF:000218">
    <property type="entry name" value="Multidrug ABC transporter ATP-binding protein"/>
    <property type="match status" value="1"/>
</dbReference>
<dbReference type="InterPro" id="IPR017871">
    <property type="entry name" value="ABC_transporter-like_CS"/>
</dbReference>
<dbReference type="AlphaFoldDB" id="A0A812PFP3"/>
<evidence type="ECO:0000256" key="2">
    <source>
        <dbReference type="ARBA" id="ARBA00022692"/>
    </source>
</evidence>
<evidence type="ECO:0000313" key="10">
    <source>
        <dbReference type="Proteomes" id="UP000604046"/>
    </source>
</evidence>
<dbReference type="PANTHER" id="PTHR43394">
    <property type="entry name" value="ATP-DEPENDENT PERMEASE MDL1, MITOCHONDRIAL"/>
    <property type="match status" value="1"/>
</dbReference>
<keyword evidence="5" id="KW-1133">Transmembrane helix</keyword>
<sequence length="1082" mass="119412">MHIHNQYQQISQYTSPHAYQRLRLSYKDGACAGRNVAEASKTDPLLRVANWLVLIFPFYNAAGALCDVHYSRYLESRKKRLALANSCGAQLQLRVSKEEAEKDEWQIELLKALAAELKVPETRLTLQGLSEARGKTFLRVVLTRPESEAAAAPASAVLARLRGGASGPLAAIEAVIVDGVQREQQKTYGLWLSPTGNAAQALEKAVADLSSKHGGPSFKPHLTLLGPVTGSEQDVTDFAKKFAVQTAPIPIQVEGLGLGSSFFRSIYLEVKGSSDLLAARSLAASLVPKSWLPVFLGGKSCHLDAQTEKVGFHPHISLAYLQGTPKAREELAEETAAVLGASFVAKELTVWETDLEDFTCKSWKQVATFKLEGKKPVSFWRLFRRFAAFAAPEFLRIGVGTVLSIGGSIVVDRACAHDMQLCSGKHVGKTNAELFGIVGQGLLLWGLVNQLFDWSRWLMESAGDKIGCRLRGQLFERLIQQDVKWISQKGADELYKTLMQRTDNVQRVFTREIPEILTMVSNLITNIGFLWLRKPRLCAFGFGIFAFQNMGFGIFDAMQQVAQDHDSVTEDIKENALEVLQNFRIVRAFGREGREKQAFLKSIRQKLMVKISNYVGFVTELGSWLTGEFAFQVAYMYGGTLVNLKYIGADEVRETVSNVFKSTWPLYRLKRRLQTKMTFTEDAEAVLEALERPPDIPFEDTSKHNPAPSEIKGHIRASSMSFSYTEDAEGAVLKELDFTIPEGSMVGLVGPSGCGKSTLFNLFLRFYDPQLGSLEIDGVSLAEWNPQALYRAIAWVSQDQCVFKGSVLENIRYGVPDASEEDVLRAMREADLYDDVMKKPQGVATPASELSGGQKQRLSIARAVLTNPKILLLDEATSALDTVSERKVQKALESLMKGRTVIAIAHRLSTIMNADLIMVMEAGKIIEQGTHAELLRKAGGKYANLVQQQLAVDDDSAKAETSTDPKAVEDCALALEQLRSRIPGELAGEVDSAVKALKDAAKTLQQEKKRLALRERSLLGNRKWKAATTLRNAMRAIKLMQPAQTQGVPAGPPPLLERAMSTASEVASEDLSKIELVRHQSE</sequence>
<evidence type="ECO:0000256" key="5">
    <source>
        <dbReference type="ARBA" id="ARBA00022989"/>
    </source>
</evidence>
<dbReference type="PROSITE" id="PS50929">
    <property type="entry name" value="ABC_TM1F"/>
    <property type="match status" value="1"/>
</dbReference>
<protein>
    <submittedName>
        <fullName evidence="9">Abcb10 protein</fullName>
    </submittedName>
</protein>
<organism evidence="9 10">
    <name type="scientific">Symbiodinium natans</name>
    <dbReference type="NCBI Taxonomy" id="878477"/>
    <lineage>
        <taxon>Eukaryota</taxon>
        <taxon>Sar</taxon>
        <taxon>Alveolata</taxon>
        <taxon>Dinophyceae</taxon>
        <taxon>Suessiales</taxon>
        <taxon>Symbiodiniaceae</taxon>
        <taxon>Symbiodinium</taxon>
    </lineage>
</organism>
<dbReference type="InterPro" id="IPR039421">
    <property type="entry name" value="Type_1_exporter"/>
</dbReference>
<dbReference type="Gene3D" id="3.90.1140.10">
    <property type="entry name" value="Cyclic phosphodiesterase"/>
    <property type="match status" value="1"/>
</dbReference>
<keyword evidence="10" id="KW-1185">Reference proteome</keyword>
<keyword evidence="2" id="KW-0812">Transmembrane</keyword>
<dbReference type="PROSITE" id="PS00211">
    <property type="entry name" value="ABC_TRANSPORTER_1"/>
    <property type="match status" value="1"/>
</dbReference>
<gene>
    <name evidence="9" type="primary">Abcb10</name>
    <name evidence="9" type="ORF">SNAT2548_LOCUS18586</name>
</gene>
<evidence type="ECO:0000256" key="6">
    <source>
        <dbReference type="ARBA" id="ARBA00023136"/>
    </source>
</evidence>
<dbReference type="Pfam" id="PF00005">
    <property type="entry name" value="ABC_tran"/>
    <property type="match status" value="1"/>
</dbReference>
<evidence type="ECO:0000259" key="8">
    <source>
        <dbReference type="PROSITE" id="PS50929"/>
    </source>
</evidence>
<dbReference type="OrthoDB" id="6500128at2759"/>
<dbReference type="GO" id="GO:0016887">
    <property type="term" value="F:ATP hydrolysis activity"/>
    <property type="evidence" value="ECO:0007669"/>
    <property type="project" value="InterPro"/>
</dbReference>
<dbReference type="SMART" id="SM00382">
    <property type="entry name" value="AAA"/>
    <property type="match status" value="1"/>
</dbReference>
<dbReference type="SUPFAM" id="SSF55144">
    <property type="entry name" value="LigT-like"/>
    <property type="match status" value="1"/>
</dbReference>
<dbReference type="Gene3D" id="1.20.1560.10">
    <property type="entry name" value="ABC transporter type 1, transmembrane domain"/>
    <property type="match status" value="1"/>
</dbReference>
<dbReference type="PANTHER" id="PTHR43394:SF1">
    <property type="entry name" value="ATP-BINDING CASSETTE SUB-FAMILY B MEMBER 10, MITOCHONDRIAL"/>
    <property type="match status" value="1"/>
</dbReference>